<keyword evidence="1" id="KW-0805">Transcription regulation</keyword>
<dbReference type="InterPro" id="IPR013011">
    <property type="entry name" value="PTS_EIIB_2"/>
</dbReference>
<dbReference type="Pfam" id="PF00359">
    <property type="entry name" value="PTS_EIIA_2"/>
    <property type="match status" value="1"/>
</dbReference>
<feature type="domain" description="PTS EIIB type-2" evidence="4">
    <location>
        <begin position="418"/>
        <end position="506"/>
    </location>
</feature>
<dbReference type="Pfam" id="PF08279">
    <property type="entry name" value="HTH_11"/>
    <property type="match status" value="1"/>
</dbReference>
<dbReference type="CDD" id="cd05568">
    <property type="entry name" value="PTS_IIB_bgl_like"/>
    <property type="match status" value="1"/>
</dbReference>
<evidence type="ECO:0000259" key="3">
    <source>
        <dbReference type="PROSITE" id="PS51094"/>
    </source>
</evidence>
<gene>
    <name evidence="5" type="ORF">H8S37_08110</name>
</gene>
<name>A0A923LHR5_9FIRM</name>
<dbReference type="Gene3D" id="3.40.50.2300">
    <property type="match status" value="1"/>
</dbReference>
<keyword evidence="5" id="KW-0813">Transport</keyword>
<dbReference type="AlphaFoldDB" id="A0A923LHR5"/>
<keyword evidence="2" id="KW-0804">Transcription</keyword>
<dbReference type="Gene3D" id="3.40.930.10">
    <property type="entry name" value="Mannitol-specific EII, Chain A"/>
    <property type="match status" value="1"/>
</dbReference>
<dbReference type="InterPro" id="IPR002178">
    <property type="entry name" value="PTS_EIIA_type-2_dom"/>
</dbReference>
<dbReference type="PROSITE" id="PS00372">
    <property type="entry name" value="PTS_EIIA_TYPE_2_HIS"/>
    <property type="match status" value="1"/>
</dbReference>
<dbReference type="EMBL" id="JACOPF010000001">
    <property type="protein sequence ID" value="MBC5688886.1"/>
    <property type="molecule type" value="Genomic_DNA"/>
</dbReference>
<keyword evidence="5" id="KW-0762">Sugar transport</keyword>
<evidence type="ECO:0000313" key="5">
    <source>
        <dbReference type="EMBL" id="MBC5688886.1"/>
    </source>
</evidence>
<dbReference type="InterPro" id="IPR036390">
    <property type="entry name" value="WH_DNA-bd_sf"/>
</dbReference>
<evidence type="ECO:0000256" key="1">
    <source>
        <dbReference type="ARBA" id="ARBA00023015"/>
    </source>
</evidence>
<evidence type="ECO:0000259" key="4">
    <source>
        <dbReference type="PROSITE" id="PS51099"/>
    </source>
</evidence>
<dbReference type="InterPro" id="IPR050661">
    <property type="entry name" value="BglG_antiterminators"/>
</dbReference>
<organism evidence="5 6">
    <name type="scientific">Mediterraneibacter hominis</name>
    <dbReference type="NCBI Taxonomy" id="2763054"/>
    <lineage>
        <taxon>Bacteria</taxon>
        <taxon>Bacillati</taxon>
        <taxon>Bacillota</taxon>
        <taxon>Clostridia</taxon>
        <taxon>Lachnospirales</taxon>
        <taxon>Lachnospiraceae</taxon>
        <taxon>Mediterraneibacter</taxon>
    </lineage>
</organism>
<dbReference type="Gene3D" id="1.10.10.10">
    <property type="entry name" value="Winged helix-like DNA-binding domain superfamily/Winged helix DNA-binding domain"/>
    <property type="match status" value="1"/>
</dbReference>
<dbReference type="PANTHER" id="PTHR30185:SF18">
    <property type="entry name" value="TRANSCRIPTIONAL REGULATOR MTLR"/>
    <property type="match status" value="1"/>
</dbReference>
<accession>A0A923LHR5</accession>
<dbReference type="SUPFAM" id="SSF55804">
    <property type="entry name" value="Phoshotransferase/anion transport protein"/>
    <property type="match status" value="1"/>
</dbReference>
<proteinExistence type="predicted"/>
<dbReference type="PROSITE" id="PS51099">
    <property type="entry name" value="PTS_EIIB_TYPE_2"/>
    <property type="match status" value="1"/>
</dbReference>
<dbReference type="Proteomes" id="UP000652477">
    <property type="component" value="Unassembled WGS sequence"/>
</dbReference>
<dbReference type="InterPro" id="IPR013196">
    <property type="entry name" value="HTH_11"/>
</dbReference>
<dbReference type="SUPFAM" id="SSF46785">
    <property type="entry name" value="Winged helix' DNA-binding domain"/>
    <property type="match status" value="1"/>
</dbReference>
<evidence type="ECO:0000313" key="6">
    <source>
        <dbReference type="Proteomes" id="UP000652477"/>
    </source>
</evidence>
<feature type="domain" description="PTS EIIA type-2" evidence="3">
    <location>
        <begin position="551"/>
        <end position="694"/>
    </location>
</feature>
<comment type="caution">
    <text evidence="5">The sequence shown here is derived from an EMBL/GenBank/DDBJ whole genome shotgun (WGS) entry which is preliminary data.</text>
</comment>
<keyword evidence="6" id="KW-1185">Reference proteome</keyword>
<dbReference type="GO" id="GO:0009401">
    <property type="term" value="P:phosphoenolpyruvate-dependent sugar phosphotransferase system"/>
    <property type="evidence" value="ECO:0007669"/>
    <property type="project" value="InterPro"/>
</dbReference>
<dbReference type="PROSITE" id="PS51094">
    <property type="entry name" value="PTS_EIIA_TYPE_2"/>
    <property type="match status" value="1"/>
</dbReference>
<dbReference type="InterPro" id="IPR016152">
    <property type="entry name" value="PTrfase/Anion_transptr"/>
</dbReference>
<dbReference type="PANTHER" id="PTHR30185">
    <property type="entry name" value="CRYPTIC BETA-GLUCOSIDE BGL OPERON ANTITERMINATOR"/>
    <property type="match status" value="1"/>
</dbReference>
<evidence type="ECO:0000256" key="2">
    <source>
        <dbReference type="ARBA" id="ARBA00023163"/>
    </source>
</evidence>
<dbReference type="RefSeq" id="WP_186875470.1">
    <property type="nucleotide sequence ID" value="NZ_JACOPF010000001.1"/>
</dbReference>
<reference evidence="5" key="1">
    <citation type="submission" date="2020-08" db="EMBL/GenBank/DDBJ databases">
        <title>Genome public.</title>
        <authorList>
            <person name="Liu C."/>
            <person name="Sun Q."/>
        </authorList>
    </citation>
    <scope>NUCLEOTIDE SEQUENCE</scope>
    <source>
        <strain evidence="5">NSJ-55</strain>
    </source>
</reference>
<protein>
    <submittedName>
        <fullName evidence="5">PTS sugar transporter subunit IIA</fullName>
    </submittedName>
</protein>
<sequence length="697" mass="80806">MLKNRGIYILKRLLEGKTAFSLTDLADELSISSRAVRYELDEIDYFLKCNGFPCLIRKNKSGIGFAGNKAERCQVLKLLEESGAYGRILSQEERMFTIFYRLLTTDEYITTQKLADELFVSRSTVMNDLNKIKRHYPFESAEIQTVAHYGMKLKGKEEDIRDSVVDFMQKYVKIEEVLRSIKNGSNKKNRKEVSSLDYIFKDIHYASVDSCIKKIECRTNRIFPDHIYLYLFSSISVMLLRIKEYGRYEGGAPVEAEDQKNREILKMIICDIETTSGLFLSSFDKYYAGKMLNSILCDGNLAYKNINYIDKQVVMLDFIDSVGKSLEVDFTKDKILIDMLNTDICTILNKDRHPLEFNEDVHSYVLKLCPDILPVVRASLPVLEKGIGICLNENWLNHIASIFVEALQRYRPLVADKKEVLIVCASGQITSRLLNYRLNAIFEVNVVDIIPYNQLEEYTKHIEEEILIISTIPLDTKSYIKVSPTLTPEDIRLLKQYLPTRVIDYNLLAKIMDAVTDNCQITNYKALYDSLLDIFGFKEYHRNFERPLLEDIIRPENIVIGYDCDNWREAVEASGSILMKNGYIKKEYIEDIMDTLEEKREYVVIAKGIALPHARSFNHVNRIGMSILRLKEPVRFGNKFNDPVEFIFVFCTTDNTSHLEALRQFNIMISDEEILNELRKATKKEQITELIKRISRL</sequence>
<dbReference type="InterPro" id="IPR036388">
    <property type="entry name" value="WH-like_DNA-bd_sf"/>
</dbReference>
<dbReference type="CDD" id="cd00211">
    <property type="entry name" value="PTS_IIA_fru"/>
    <property type="match status" value="1"/>
</dbReference>
<dbReference type="GO" id="GO:0008982">
    <property type="term" value="F:protein-N(PI)-phosphohistidine-sugar phosphotransferase activity"/>
    <property type="evidence" value="ECO:0007669"/>
    <property type="project" value="InterPro"/>
</dbReference>